<evidence type="ECO:0000313" key="2">
    <source>
        <dbReference type="Proteomes" id="UP000789405"/>
    </source>
</evidence>
<name>A0A9N9JY91_9GLOM</name>
<keyword evidence="2" id="KW-1185">Reference proteome</keyword>
<feature type="non-terminal residue" evidence="1">
    <location>
        <position position="40"/>
    </location>
</feature>
<accession>A0A9N9JY91</accession>
<proteinExistence type="predicted"/>
<dbReference type="AlphaFoldDB" id="A0A9N9JY91"/>
<comment type="caution">
    <text evidence="1">The sequence shown here is derived from an EMBL/GenBank/DDBJ whole genome shotgun (WGS) entry which is preliminary data.</text>
</comment>
<protein>
    <submittedName>
        <fullName evidence="1">12537_t:CDS:1</fullName>
    </submittedName>
</protein>
<sequence>NMSHGPWFSMLDLGMRDDIGPKQWHCIKDVYDKPITNTNG</sequence>
<gene>
    <name evidence="1" type="ORF">DERYTH_LOCUS23092</name>
</gene>
<dbReference type="EMBL" id="CAJVPY010034019">
    <property type="protein sequence ID" value="CAG8799562.1"/>
    <property type="molecule type" value="Genomic_DNA"/>
</dbReference>
<organism evidence="1 2">
    <name type="scientific">Dentiscutata erythropus</name>
    <dbReference type="NCBI Taxonomy" id="1348616"/>
    <lineage>
        <taxon>Eukaryota</taxon>
        <taxon>Fungi</taxon>
        <taxon>Fungi incertae sedis</taxon>
        <taxon>Mucoromycota</taxon>
        <taxon>Glomeromycotina</taxon>
        <taxon>Glomeromycetes</taxon>
        <taxon>Diversisporales</taxon>
        <taxon>Gigasporaceae</taxon>
        <taxon>Dentiscutata</taxon>
    </lineage>
</organism>
<reference evidence="1" key="1">
    <citation type="submission" date="2021-06" db="EMBL/GenBank/DDBJ databases">
        <authorList>
            <person name="Kallberg Y."/>
            <person name="Tangrot J."/>
            <person name="Rosling A."/>
        </authorList>
    </citation>
    <scope>NUCLEOTIDE SEQUENCE</scope>
    <source>
        <strain evidence="1">MA453B</strain>
    </source>
</reference>
<dbReference type="Proteomes" id="UP000789405">
    <property type="component" value="Unassembled WGS sequence"/>
</dbReference>
<evidence type="ECO:0000313" key="1">
    <source>
        <dbReference type="EMBL" id="CAG8799562.1"/>
    </source>
</evidence>
<feature type="non-terminal residue" evidence="1">
    <location>
        <position position="1"/>
    </location>
</feature>